<feature type="transmembrane region" description="Helical" evidence="9">
    <location>
        <begin position="226"/>
        <end position="245"/>
    </location>
</feature>
<protein>
    <submittedName>
        <fullName evidence="12">K(+)/H(+) antiporter NhaP2</fullName>
    </submittedName>
</protein>
<dbReference type="InterPro" id="IPR038770">
    <property type="entry name" value="Na+/solute_symporter_sf"/>
</dbReference>
<evidence type="ECO:0000256" key="1">
    <source>
        <dbReference type="ARBA" id="ARBA00004651"/>
    </source>
</evidence>
<feature type="transmembrane region" description="Helical" evidence="9">
    <location>
        <begin position="303"/>
        <end position="327"/>
    </location>
</feature>
<name>A0A518JQD7_9BACT</name>
<keyword evidence="2" id="KW-0813">Transport</keyword>
<feature type="domain" description="Cation/H+ exchanger transmembrane" evidence="10">
    <location>
        <begin position="19"/>
        <end position="401"/>
    </location>
</feature>
<keyword evidence="3" id="KW-0050">Antiport</keyword>
<evidence type="ECO:0000256" key="7">
    <source>
        <dbReference type="ARBA" id="ARBA00023065"/>
    </source>
</evidence>
<keyword evidence="7" id="KW-0406">Ion transport</keyword>
<evidence type="ECO:0000256" key="6">
    <source>
        <dbReference type="ARBA" id="ARBA00022989"/>
    </source>
</evidence>
<evidence type="ECO:0000256" key="5">
    <source>
        <dbReference type="ARBA" id="ARBA00022692"/>
    </source>
</evidence>
<evidence type="ECO:0000256" key="8">
    <source>
        <dbReference type="ARBA" id="ARBA00023136"/>
    </source>
</evidence>
<feature type="transmembrane region" description="Helical" evidence="9">
    <location>
        <begin position="379"/>
        <end position="399"/>
    </location>
</feature>
<dbReference type="InterPro" id="IPR036291">
    <property type="entry name" value="NAD(P)-bd_dom_sf"/>
</dbReference>
<dbReference type="RefSeq" id="WP_145092441.1">
    <property type="nucleotide sequence ID" value="NZ_CP036348.1"/>
</dbReference>
<dbReference type="PANTHER" id="PTHR32507">
    <property type="entry name" value="NA(+)/H(+) ANTIPORTER 1"/>
    <property type="match status" value="1"/>
</dbReference>
<reference evidence="12 13" key="1">
    <citation type="submission" date="2019-02" db="EMBL/GenBank/DDBJ databases">
        <title>Deep-cultivation of Planctomycetes and their phenomic and genomic characterization uncovers novel biology.</title>
        <authorList>
            <person name="Wiegand S."/>
            <person name="Jogler M."/>
            <person name="Boedeker C."/>
            <person name="Pinto D."/>
            <person name="Vollmers J."/>
            <person name="Rivas-Marin E."/>
            <person name="Kohn T."/>
            <person name="Peeters S.H."/>
            <person name="Heuer A."/>
            <person name="Rast P."/>
            <person name="Oberbeckmann S."/>
            <person name="Bunk B."/>
            <person name="Jeske O."/>
            <person name="Meyerdierks A."/>
            <person name="Storesund J.E."/>
            <person name="Kallscheuer N."/>
            <person name="Luecker S."/>
            <person name="Lage O.M."/>
            <person name="Pohl T."/>
            <person name="Merkel B.J."/>
            <person name="Hornburger P."/>
            <person name="Mueller R.-W."/>
            <person name="Bruemmer F."/>
            <person name="Labrenz M."/>
            <person name="Spormann A.M."/>
            <person name="Op den Camp H."/>
            <person name="Overmann J."/>
            <person name="Amann R."/>
            <person name="Jetten M.S.M."/>
            <person name="Mascher T."/>
            <person name="Medema M.H."/>
            <person name="Devos D.P."/>
            <person name="Kaster A.-K."/>
            <person name="Ovreas L."/>
            <person name="Rohde M."/>
            <person name="Galperin M.Y."/>
            <person name="Jogler C."/>
        </authorList>
    </citation>
    <scope>NUCLEOTIDE SEQUENCE [LARGE SCALE GENOMIC DNA]</scope>
    <source>
        <strain evidence="12 13">Poly24</strain>
    </source>
</reference>
<dbReference type="KEGG" id="rcf:Poly24_14580"/>
<dbReference type="Pfam" id="PF02254">
    <property type="entry name" value="TrkA_N"/>
    <property type="match status" value="1"/>
</dbReference>
<evidence type="ECO:0000256" key="4">
    <source>
        <dbReference type="ARBA" id="ARBA00022475"/>
    </source>
</evidence>
<keyword evidence="13" id="KW-1185">Reference proteome</keyword>
<dbReference type="InterPro" id="IPR006153">
    <property type="entry name" value="Cation/H_exchanger_TM"/>
</dbReference>
<sequence length="617" mass="66805">MDLLLYLALVPTLGVLSQWIAWRTRLPGILLLLCMGILLGQFVPLDTLMAELMNGDPKDVPRILFPIVSLSVAVILFEGGLTLRFTEFRQSSKSVVRLLVVGSTITMLTTAIAAHFILGFDFRVSLLLGAILIVTGPTVVGPLLRQIRPSARVSSVLKWEGIVIDPVGALLAVLVFDELFLGADEFSMISGLVLLAKTIGVGLLFGSVGAWFLVLSIRRYWLPDHLQGVLSLALALLLFAISNALAEESGLVTVTLLGILLANQKRVAIEHIIEFKEHLQVLLIGCLFIVLGSRLDLQAISNIGWPGVAFVLALVLVIRPLSVFVATIGTRLTMAERTFVAFVAPRGIVAAAVASVFALKLQLMNSGPLPAGANALDSVTFLVIVGTVFIYGLSAAPLARWLKIAEPTPQGLLILGADPWIRALARSLHAKNVKVMLCDTNYSKVSLARVDGLQAECVNIVSDHALENLDFSGIGRLLAMTPNDEVNALAVQQFRGIFGSENTFQLASKNKKQNSTRALSHHLRGRSLFNSELTSAYMQQRIEDGAIFKTNKLTETFSLESLKTTYDNHAVLLFKIDPTGMVSINTDDKPIQPKKGDTVISLVEEHRDAPVAASETT</sequence>
<dbReference type="InterPro" id="IPR003148">
    <property type="entry name" value="RCK_N"/>
</dbReference>
<keyword evidence="6 9" id="KW-1133">Transmembrane helix</keyword>
<evidence type="ECO:0000256" key="9">
    <source>
        <dbReference type="SAM" id="Phobius"/>
    </source>
</evidence>
<feature type="transmembrane region" description="Helical" evidence="9">
    <location>
        <begin position="6"/>
        <end position="22"/>
    </location>
</feature>
<feature type="transmembrane region" description="Helical" evidence="9">
    <location>
        <begin position="124"/>
        <end position="144"/>
    </location>
</feature>
<gene>
    <name evidence="12" type="primary">nhaP2</name>
    <name evidence="12" type="ORF">Poly24_14580</name>
</gene>
<keyword evidence="5 9" id="KW-0812">Transmembrane</keyword>
<comment type="subcellular location">
    <subcellularLocation>
        <location evidence="1">Cell membrane</location>
        <topology evidence="1">Multi-pass membrane protein</topology>
    </subcellularLocation>
</comment>
<dbReference type="OrthoDB" id="570124at2"/>
<feature type="transmembrane region" description="Helical" evidence="9">
    <location>
        <begin position="95"/>
        <end position="118"/>
    </location>
</feature>
<evidence type="ECO:0000259" key="10">
    <source>
        <dbReference type="Pfam" id="PF00999"/>
    </source>
</evidence>
<evidence type="ECO:0000313" key="13">
    <source>
        <dbReference type="Proteomes" id="UP000315082"/>
    </source>
</evidence>
<dbReference type="Gene3D" id="1.20.1530.20">
    <property type="match status" value="1"/>
</dbReference>
<dbReference type="Proteomes" id="UP000315082">
    <property type="component" value="Chromosome"/>
</dbReference>
<dbReference type="EMBL" id="CP036348">
    <property type="protein sequence ID" value="QDV67754.1"/>
    <property type="molecule type" value="Genomic_DNA"/>
</dbReference>
<dbReference type="Pfam" id="PF00999">
    <property type="entry name" value="Na_H_Exchanger"/>
    <property type="match status" value="1"/>
</dbReference>
<keyword evidence="8 9" id="KW-0472">Membrane</keyword>
<dbReference type="GO" id="GO:0006813">
    <property type="term" value="P:potassium ion transport"/>
    <property type="evidence" value="ECO:0007669"/>
    <property type="project" value="InterPro"/>
</dbReference>
<dbReference type="SUPFAM" id="SSF51735">
    <property type="entry name" value="NAD(P)-binding Rossmann-fold domains"/>
    <property type="match status" value="1"/>
</dbReference>
<evidence type="ECO:0000256" key="2">
    <source>
        <dbReference type="ARBA" id="ARBA00022448"/>
    </source>
</evidence>
<dbReference type="PANTHER" id="PTHR32507:SF0">
    <property type="entry name" value="NA(+)_H(+) ANTIPORTER 2-RELATED"/>
    <property type="match status" value="1"/>
</dbReference>
<dbReference type="AlphaFoldDB" id="A0A518JQD7"/>
<evidence type="ECO:0000256" key="3">
    <source>
        <dbReference type="ARBA" id="ARBA00022449"/>
    </source>
</evidence>
<organism evidence="12 13">
    <name type="scientific">Rosistilla carotiformis</name>
    <dbReference type="NCBI Taxonomy" id="2528017"/>
    <lineage>
        <taxon>Bacteria</taxon>
        <taxon>Pseudomonadati</taxon>
        <taxon>Planctomycetota</taxon>
        <taxon>Planctomycetia</taxon>
        <taxon>Pirellulales</taxon>
        <taxon>Pirellulaceae</taxon>
        <taxon>Rosistilla</taxon>
    </lineage>
</organism>
<evidence type="ECO:0000313" key="12">
    <source>
        <dbReference type="EMBL" id="QDV67754.1"/>
    </source>
</evidence>
<feature type="transmembrane region" description="Helical" evidence="9">
    <location>
        <begin position="156"/>
        <end position="176"/>
    </location>
</feature>
<feature type="transmembrane region" description="Helical" evidence="9">
    <location>
        <begin position="339"/>
        <end position="359"/>
    </location>
</feature>
<dbReference type="GO" id="GO:1902600">
    <property type="term" value="P:proton transmembrane transport"/>
    <property type="evidence" value="ECO:0007669"/>
    <property type="project" value="InterPro"/>
</dbReference>
<feature type="transmembrane region" description="Helical" evidence="9">
    <location>
        <begin position="188"/>
        <end position="214"/>
    </location>
</feature>
<feature type="domain" description="RCK N-terminal" evidence="11">
    <location>
        <begin position="413"/>
        <end position="514"/>
    </location>
</feature>
<dbReference type="GO" id="GO:0015297">
    <property type="term" value="F:antiporter activity"/>
    <property type="evidence" value="ECO:0007669"/>
    <property type="project" value="UniProtKB-KW"/>
</dbReference>
<feature type="transmembrane region" description="Helical" evidence="9">
    <location>
        <begin position="29"/>
        <end position="50"/>
    </location>
</feature>
<accession>A0A518JQD7</accession>
<proteinExistence type="predicted"/>
<feature type="transmembrane region" description="Helical" evidence="9">
    <location>
        <begin position="62"/>
        <end position="83"/>
    </location>
</feature>
<dbReference type="GO" id="GO:0005886">
    <property type="term" value="C:plasma membrane"/>
    <property type="evidence" value="ECO:0007669"/>
    <property type="project" value="UniProtKB-SubCell"/>
</dbReference>
<keyword evidence="4" id="KW-1003">Cell membrane</keyword>
<dbReference type="Gene3D" id="3.40.50.720">
    <property type="entry name" value="NAD(P)-binding Rossmann-like Domain"/>
    <property type="match status" value="1"/>
</dbReference>
<evidence type="ECO:0000259" key="11">
    <source>
        <dbReference type="Pfam" id="PF02254"/>
    </source>
</evidence>